<gene>
    <name evidence="5" type="primary">pxpB</name>
    <name evidence="5" type="ORF">NV381_36395</name>
</gene>
<accession>A0ABT1YTY7</accession>
<dbReference type="Pfam" id="PF02682">
    <property type="entry name" value="CT_C_D"/>
    <property type="match status" value="1"/>
</dbReference>
<dbReference type="Gene3D" id="3.30.1360.40">
    <property type="match status" value="1"/>
</dbReference>
<evidence type="ECO:0000256" key="1">
    <source>
        <dbReference type="ARBA" id="ARBA00022741"/>
    </source>
</evidence>
<evidence type="ECO:0000256" key="3">
    <source>
        <dbReference type="ARBA" id="ARBA00022840"/>
    </source>
</evidence>
<dbReference type="SMART" id="SM00796">
    <property type="entry name" value="AHS1"/>
    <property type="match status" value="1"/>
</dbReference>
<dbReference type="InterPro" id="IPR029000">
    <property type="entry name" value="Cyclophilin-like_dom_sf"/>
</dbReference>
<comment type="caution">
    <text evidence="5">The sequence shown here is derived from an EMBL/GenBank/DDBJ whole genome shotgun (WGS) entry which is preliminary data.</text>
</comment>
<dbReference type="RefSeq" id="WP_258218154.1">
    <property type="nucleotide sequence ID" value="NZ_JANQBD010000050.1"/>
</dbReference>
<dbReference type="GO" id="GO:0017168">
    <property type="term" value="F:5-oxoprolinase (ATP-hydrolyzing) activity"/>
    <property type="evidence" value="ECO:0007669"/>
    <property type="project" value="UniProtKB-EC"/>
</dbReference>
<dbReference type="SUPFAM" id="SSF160467">
    <property type="entry name" value="PH0987 N-terminal domain-like"/>
    <property type="match status" value="1"/>
</dbReference>
<dbReference type="PANTHER" id="PTHR34698">
    <property type="entry name" value="5-OXOPROLINASE SUBUNIT B"/>
    <property type="match status" value="1"/>
</dbReference>
<evidence type="ECO:0000313" key="6">
    <source>
        <dbReference type="Proteomes" id="UP001300012"/>
    </source>
</evidence>
<evidence type="ECO:0000313" key="5">
    <source>
        <dbReference type="EMBL" id="MCR8636656.1"/>
    </source>
</evidence>
<dbReference type="InterPro" id="IPR003833">
    <property type="entry name" value="CT_C_D"/>
</dbReference>
<keyword evidence="3" id="KW-0067">ATP-binding</keyword>
<evidence type="ECO:0000256" key="2">
    <source>
        <dbReference type="ARBA" id="ARBA00022801"/>
    </source>
</evidence>
<dbReference type="EMBL" id="JANQBD010000050">
    <property type="protein sequence ID" value="MCR8636656.1"/>
    <property type="molecule type" value="Genomic_DNA"/>
</dbReference>
<reference evidence="5 6" key="1">
    <citation type="submission" date="2022-08" db="EMBL/GenBank/DDBJ databases">
        <title>Paenibacillus endoradicis sp. nov., Paenibacillus radicibacter sp. nov and Paenibacillus pararadicis sp. nov., three cold-adapted plant growth-promoting bacteria isolated from root of Larix gmelinii in Great Khingan.</title>
        <authorList>
            <person name="Xue H."/>
        </authorList>
    </citation>
    <scope>NUCLEOTIDE SEQUENCE [LARGE SCALE GENOMIC DNA]</scope>
    <source>
        <strain evidence="5 6">N5-1-1-5</strain>
    </source>
</reference>
<dbReference type="PANTHER" id="PTHR34698:SF2">
    <property type="entry name" value="5-OXOPROLINASE SUBUNIT B"/>
    <property type="match status" value="1"/>
</dbReference>
<protein>
    <submittedName>
        <fullName evidence="5">5-oxoprolinase subunit PxpB</fullName>
        <ecNumber evidence="5">3.5.2.9</ecNumber>
    </submittedName>
</protein>
<dbReference type="NCBIfam" id="TIGR00370">
    <property type="entry name" value="5-oxoprolinase subunit PxpB"/>
    <property type="match status" value="1"/>
</dbReference>
<name>A0ABT1YTY7_9BACL</name>
<sequence length="260" mass="28989">MAYTRNPGASYELYPLGEQAVVIRWEGGIDDQTRRLIDHCLESLERHRFPELIEWVAAYRTVTVYYDPVALYLKSARGYDPNENMTPYELVCRWIHYCLREQQPGDVGEDSLESRAIEPAARIKTVPVCFGGVHGPDLGEVALHTGLRPEEVVELYCSTTYLVHMIGFVPGFPYLGGLPQRLQTPRRGFPRGEIPAGSVGIAGEQTGIYPLATPGGWQLIGRTPMTLFDPALSQPSLFSAGDYVRFKPISVAEFDAAVQR</sequence>
<dbReference type="Gene3D" id="2.40.100.10">
    <property type="entry name" value="Cyclophilin-like"/>
    <property type="match status" value="1"/>
</dbReference>
<feature type="domain" description="Carboxyltransferase" evidence="4">
    <location>
        <begin position="11"/>
        <end position="238"/>
    </location>
</feature>
<proteinExistence type="predicted"/>
<keyword evidence="1" id="KW-0547">Nucleotide-binding</keyword>
<keyword evidence="2 5" id="KW-0378">Hydrolase</keyword>
<dbReference type="SUPFAM" id="SSF50891">
    <property type="entry name" value="Cyclophilin-like"/>
    <property type="match status" value="1"/>
</dbReference>
<organism evidence="5 6">
    <name type="scientific">Paenibacillus radicis</name>
    <name type="common">ex Xue et al. 2023</name>
    <dbReference type="NCBI Taxonomy" id="2972489"/>
    <lineage>
        <taxon>Bacteria</taxon>
        <taxon>Bacillati</taxon>
        <taxon>Bacillota</taxon>
        <taxon>Bacilli</taxon>
        <taxon>Bacillales</taxon>
        <taxon>Paenibacillaceae</taxon>
        <taxon>Paenibacillus</taxon>
    </lineage>
</organism>
<evidence type="ECO:0000259" key="4">
    <source>
        <dbReference type="SMART" id="SM00796"/>
    </source>
</evidence>
<dbReference type="Proteomes" id="UP001300012">
    <property type="component" value="Unassembled WGS sequence"/>
</dbReference>
<dbReference type="InterPro" id="IPR010016">
    <property type="entry name" value="PxpB"/>
</dbReference>
<dbReference type="EC" id="3.5.2.9" evidence="5"/>
<keyword evidence="6" id="KW-1185">Reference proteome</keyword>